<organism evidence="1 2">
    <name type="scientific">Seminavis robusta</name>
    <dbReference type="NCBI Taxonomy" id="568900"/>
    <lineage>
        <taxon>Eukaryota</taxon>
        <taxon>Sar</taxon>
        <taxon>Stramenopiles</taxon>
        <taxon>Ochrophyta</taxon>
        <taxon>Bacillariophyta</taxon>
        <taxon>Bacillariophyceae</taxon>
        <taxon>Bacillariophycidae</taxon>
        <taxon>Naviculales</taxon>
        <taxon>Naviculaceae</taxon>
        <taxon>Seminavis</taxon>
    </lineage>
</organism>
<keyword evidence="2" id="KW-1185">Reference proteome</keyword>
<protein>
    <submittedName>
        <fullName evidence="1">Uncharacterized protein</fullName>
    </submittedName>
</protein>
<reference evidence="1" key="1">
    <citation type="submission" date="2020-06" db="EMBL/GenBank/DDBJ databases">
        <authorList>
            <consortium name="Plant Systems Biology data submission"/>
        </authorList>
    </citation>
    <scope>NUCLEOTIDE SEQUENCE</scope>
    <source>
        <strain evidence="1">D6</strain>
    </source>
</reference>
<dbReference type="Proteomes" id="UP001153069">
    <property type="component" value="Unassembled WGS sequence"/>
</dbReference>
<accession>A0A9N8H7S7</accession>
<evidence type="ECO:0000313" key="2">
    <source>
        <dbReference type="Proteomes" id="UP001153069"/>
    </source>
</evidence>
<dbReference type="OrthoDB" id="204571at2759"/>
<name>A0A9N8H7S7_9STRA</name>
<evidence type="ECO:0000313" key="1">
    <source>
        <dbReference type="EMBL" id="CAB9504938.1"/>
    </source>
</evidence>
<gene>
    <name evidence="1" type="ORF">SEMRO_214_G088641.1</name>
</gene>
<comment type="caution">
    <text evidence="1">The sequence shown here is derived from an EMBL/GenBank/DDBJ whole genome shotgun (WGS) entry which is preliminary data.</text>
</comment>
<dbReference type="EMBL" id="CAICTM010000213">
    <property type="protein sequence ID" value="CAB9504938.1"/>
    <property type="molecule type" value="Genomic_DNA"/>
</dbReference>
<sequence>MMMLWRVEPPHAFVITATLILLYCFQKWWSFVVPVHVFPQHSTSSPRIGTDHTSALLLTTTLCEDKCQSHCREYQTPFYQCFQGAALFPNDPSWNATGYILDFPLNHSHFQRQFFDTTNTYPTTLLVVSACQGTPTDEFVLPFRTCVGPFGKPRPWGTFDEKEILNVAKVQ</sequence>
<dbReference type="AlphaFoldDB" id="A0A9N8H7S7"/>
<proteinExistence type="predicted"/>